<evidence type="ECO:0000256" key="2">
    <source>
        <dbReference type="ARBA" id="ARBA00003949"/>
    </source>
</evidence>
<evidence type="ECO:0000313" key="18">
    <source>
        <dbReference type="Proteomes" id="UP000754226"/>
    </source>
</evidence>
<dbReference type="GO" id="GO:0055086">
    <property type="term" value="P:nucleobase-containing small molecule metabolic process"/>
    <property type="evidence" value="ECO:0007669"/>
    <property type="project" value="UniProtKB-ARBA"/>
</dbReference>
<dbReference type="Pfam" id="PF00383">
    <property type="entry name" value="dCMP_cyt_deam_1"/>
    <property type="match status" value="1"/>
</dbReference>
<dbReference type="CDD" id="cd01283">
    <property type="entry name" value="cytidine_deaminase"/>
    <property type="match status" value="1"/>
</dbReference>
<name>A0A943EE99_9FIRM</name>
<evidence type="ECO:0000256" key="14">
    <source>
        <dbReference type="PIRSR" id="PIRSR606262-3"/>
    </source>
</evidence>
<dbReference type="SUPFAM" id="SSF53927">
    <property type="entry name" value="Cytidine deaminase-like"/>
    <property type="match status" value="1"/>
</dbReference>
<evidence type="ECO:0000256" key="15">
    <source>
        <dbReference type="RuleBase" id="RU364006"/>
    </source>
</evidence>
<gene>
    <name evidence="17" type="ORF">KHX13_03635</name>
</gene>
<dbReference type="Proteomes" id="UP000754226">
    <property type="component" value="Unassembled WGS sequence"/>
</dbReference>
<evidence type="ECO:0000259" key="16">
    <source>
        <dbReference type="PROSITE" id="PS51747"/>
    </source>
</evidence>
<dbReference type="PANTHER" id="PTHR11644:SF2">
    <property type="entry name" value="CYTIDINE DEAMINASE"/>
    <property type="match status" value="1"/>
</dbReference>
<evidence type="ECO:0000256" key="3">
    <source>
        <dbReference type="ARBA" id="ARBA00006576"/>
    </source>
</evidence>
<feature type="domain" description="CMP/dCMP-type deaminase" evidence="16">
    <location>
        <begin position="1"/>
        <end position="125"/>
    </location>
</feature>
<dbReference type="GO" id="GO:0005829">
    <property type="term" value="C:cytosol"/>
    <property type="evidence" value="ECO:0007669"/>
    <property type="project" value="TreeGrafter"/>
</dbReference>
<dbReference type="InterPro" id="IPR016192">
    <property type="entry name" value="APOBEC/CMP_deaminase_Zn-bd"/>
</dbReference>
<comment type="caution">
    <text evidence="17">The sequence shown here is derived from an EMBL/GenBank/DDBJ whole genome shotgun (WGS) entry which is preliminary data.</text>
</comment>
<dbReference type="PROSITE" id="PS51747">
    <property type="entry name" value="CYT_DCMP_DEAMINASES_2"/>
    <property type="match status" value="1"/>
</dbReference>
<feature type="binding site" evidence="14">
    <location>
        <position position="88"/>
    </location>
    <ligand>
        <name>Zn(2+)</name>
        <dbReference type="ChEBI" id="CHEBI:29105"/>
        <note>catalytic</note>
    </ligand>
</feature>
<comment type="catalytic activity">
    <reaction evidence="11 15">
        <text>cytidine + H2O + H(+) = uridine + NH4(+)</text>
        <dbReference type="Rhea" id="RHEA:16069"/>
        <dbReference type="ChEBI" id="CHEBI:15377"/>
        <dbReference type="ChEBI" id="CHEBI:15378"/>
        <dbReference type="ChEBI" id="CHEBI:16704"/>
        <dbReference type="ChEBI" id="CHEBI:17562"/>
        <dbReference type="ChEBI" id="CHEBI:28938"/>
        <dbReference type="EC" id="3.5.4.5"/>
    </reaction>
</comment>
<dbReference type="PANTHER" id="PTHR11644">
    <property type="entry name" value="CYTIDINE DEAMINASE"/>
    <property type="match status" value="1"/>
</dbReference>
<protein>
    <recommendedName>
        <fullName evidence="5 15">Cytidine deaminase</fullName>
        <ecNumber evidence="4 15">3.5.4.5</ecNumber>
    </recommendedName>
    <alternativeName>
        <fullName evidence="9 15">Cytidine aminohydrolase</fullName>
    </alternativeName>
</protein>
<feature type="binding site" evidence="13">
    <location>
        <begin position="41"/>
        <end position="47"/>
    </location>
    <ligand>
        <name>substrate</name>
    </ligand>
</feature>
<sequence length="128" mass="14110">MDRILFEAAKAARKNAYVPYSHFAVGAAVRTKDGRIFTGCNIENASYGLTVCAERNAIFAAVKEGVRDFETLLVTADTEGPVSPCGACRQVMAEFRIFHIELTNLKGLSKCLTLEELLPYGFTLKEKE</sequence>
<evidence type="ECO:0000256" key="13">
    <source>
        <dbReference type="PIRSR" id="PIRSR606262-2"/>
    </source>
</evidence>
<evidence type="ECO:0000256" key="8">
    <source>
        <dbReference type="ARBA" id="ARBA00022833"/>
    </source>
</evidence>
<comment type="function">
    <text evidence="2 15">This enzyme scavenges exogenous and endogenous cytidine and 2'-deoxycytidine for UMP synthesis.</text>
</comment>
<feature type="active site" description="Proton donor" evidence="12">
    <location>
        <position position="54"/>
    </location>
</feature>
<dbReference type="GO" id="GO:0008270">
    <property type="term" value="F:zinc ion binding"/>
    <property type="evidence" value="ECO:0007669"/>
    <property type="project" value="UniProtKB-UniRule"/>
</dbReference>
<dbReference type="InterPro" id="IPR002125">
    <property type="entry name" value="CMP_dCMP_dom"/>
</dbReference>
<dbReference type="InterPro" id="IPR050202">
    <property type="entry name" value="Cyt/Deoxycyt_deaminase"/>
</dbReference>
<dbReference type="GO" id="GO:0042802">
    <property type="term" value="F:identical protein binding"/>
    <property type="evidence" value="ECO:0007669"/>
    <property type="project" value="UniProtKB-ARBA"/>
</dbReference>
<evidence type="ECO:0000256" key="5">
    <source>
        <dbReference type="ARBA" id="ARBA00018266"/>
    </source>
</evidence>
<evidence type="ECO:0000256" key="12">
    <source>
        <dbReference type="PIRSR" id="PIRSR606262-1"/>
    </source>
</evidence>
<organism evidence="17 18">
    <name type="scientific">Acidaminococcus intestini</name>
    <dbReference type="NCBI Taxonomy" id="187327"/>
    <lineage>
        <taxon>Bacteria</taxon>
        <taxon>Bacillati</taxon>
        <taxon>Bacillota</taxon>
        <taxon>Negativicutes</taxon>
        <taxon>Acidaminococcales</taxon>
        <taxon>Acidaminococcaceae</taxon>
        <taxon>Acidaminococcus</taxon>
    </lineage>
</organism>
<proteinExistence type="inferred from homology"/>
<accession>A0A943EE99</accession>
<evidence type="ECO:0000256" key="7">
    <source>
        <dbReference type="ARBA" id="ARBA00022801"/>
    </source>
</evidence>
<comment type="similarity">
    <text evidence="3 15">Belongs to the cytidine and deoxycytidylate deaminase family.</text>
</comment>
<dbReference type="InterPro" id="IPR016193">
    <property type="entry name" value="Cytidine_deaminase-like"/>
</dbReference>
<keyword evidence="8 14" id="KW-0862">Zinc</keyword>
<comment type="catalytic activity">
    <reaction evidence="10 15">
        <text>2'-deoxycytidine + H2O + H(+) = 2'-deoxyuridine + NH4(+)</text>
        <dbReference type="Rhea" id="RHEA:13433"/>
        <dbReference type="ChEBI" id="CHEBI:15377"/>
        <dbReference type="ChEBI" id="CHEBI:15378"/>
        <dbReference type="ChEBI" id="CHEBI:15698"/>
        <dbReference type="ChEBI" id="CHEBI:16450"/>
        <dbReference type="ChEBI" id="CHEBI:28938"/>
        <dbReference type="EC" id="3.5.4.5"/>
    </reaction>
</comment>
<dbReference type="EC" id="3.5.4.5" evidence="4 15"/>
<evidence type="ECO:0000256" key="9">
    <source>
        <dbReference type="ARBA" id="ARBA00032005"/>
    </source>
</evidence>
<dbReference type="EMBL" id="JAGZCZ010000004">
    <property type="protein sequence ID" value="MBS5519415.1"/>
    <property type="molecule type" value="Genomic_DNA"/>
</dbReference>
<evidence type="ECO:0000256" key="1">
    <source>
        <dbReference type="ARBA" id="ARBA00001947"/>
    </source>
</evidence>
<evidence type="ECO:0000256" key="4">
    <source>
        <dbReference type="ARBA" id="ARBA00012783"/>
    </source>
</evidence>
<dbReference type="Gene3D" id="3.40.140.10">
    <property type="entry name" value="Cytidine Deaminase, domain 2"/>
    <property type="match status" value="1"/>
</dbReference>
<dbReference type="GO" id="GO:0004126">
    <property type="term" value="F:cytidine deaminase activity"/>
    <property type="evidence" value="ECO:0007669"/>
    <property type="project" value="UniProtKB-UniRule"/>
</dbReference>
<keyword evidence="6 14" id="KW-0479">Metal-binding</keyword>
<dbReference type="GO" id="GO:0072527">
    <property type="term" value="P:pyrimidine-containing compound metabolic process"/>
    <property type="evidence" value="ECO:0007669"/>
    <property type="project" value="UniProtKB-ARBA"/>
</dbReference>
<dbReference type="FunFam" id="3.40.140.10:FF:000008">
    <property type="entry name" value="Cytidine deaminase"/>
    <property type="match status" value="1"/>
</dbReference>
<reference evidence="17" key="1">
    <citation type="submission" date="2021-02" db="EMBL/GenBank/DDBJ databases">
        <title>Infant gut strain persistence is associated with maternal origin, phylogeny, and functional potential including surface adhesion and iron acquisition.</title>
        <authorList>
            <person name="Lou Y.C."/>
        </authorList>
    </citation>
    <scope>NUCLEOTIDE SEQUENCE</scope>
    <source>
        <strain evidence="17">L3_106_000M1_dasL3_106_000M1_concoct_15</strain>
    </source>
</reference>
<feature type="binding site" evidence="14">
    <location>
        <position position="85"/>
    </location>
    <ligand>
        <name>Zn(2+)</name>
        <dbReference type="ChEBI" id="CHEBI:29105"/>
        <note>catalytic</note>
    </ligand>
</feature>
<feature type="binding site" evidence="14">
    <location>
        <position position="52"/>
    </location>
    <ligand>
        <name>Zn(2+)</name>
        <dbReference type="ChEBI" id="CHEBI:29105"/>
        <note>catalytic</note>
    </ligand>
</feature>
<dbReference type="PROSITE" id="PS00903">
    <property type="entry name" value="CYT_DCMP_DEAMINASES_1"/>
    <property type="match status" value="1"/>
</dbReference>
<dbReference type="NCBIfam" id="NF004064">
    <property type="entry name" value="PRK05578.1"/>
    <property type="match status" value="1"/>
</dbReference>
<evidence type="ECO:0000313" key="17">
    <source>
        <dbReference type="EMBL" id="MBS5519415.1"/>
    </source>
</evidence>
<keyword evidence="7 15" id="KW-0378">Hydrolase</keyword>
<dbReference type="AlphaFoldDB" id="A0A943EE99"/>
<evidence type="ECO:0000256" key="10">
    <source>
        <dbReference type="ARBA" id="ARBA00049252"/>
    </source>
</evidence>
<evidence type="ECO:0000256" key="11">
    <source>
        <dbReference type="ARBA" id="ARBA00049558"/>
    </source>
</evidence>
<dbReference type="NCBIfam" id="TIGR01354">
    <property type="entry name" value="cyt_deam_tetra"/>
    <property type="match status" value="1"/>
</dbReference>
<dbReference type="InterPro" id="IPR006262">
    <property type="entry name" value="Cyt_deam_tetra"/>
</dbReference>
<evidence type="ECO:0000256" key="6">
    <source>
        <dbReference type="ARBA" id="ARBA00022723"/>
    </source>
</evidence>
<comment type="cofactor">
    <cofactor evidence="1 14 15">
        <name>Zn(2+)</name>
        <dbReference type="ChEBI" id="CHEBI:29105"/>
    </cofactor>
</comment>